<evidence type="ECO:0000313" key="2">
    <source>
        <dbReference type="EMBL" id="MFC7391600.1"/>
    </source>
</evidence>
<evidence type="ECO:0008006" key="4">
    <source>
        <dbReference type="Google" id="ProtNLM"/>
    </source>
</evidence>
<dbReference type="EMBL" id="JBHTCO010000002">
    <property type="protein sequence ID" value="MFC7391600.1"/>
    <property type="molecule type" value="Genomic_DNA"/>
</dbReference>
<proteinExistence type="predicted"/>
<evidence type="ECO:0000313" key="3">
    <source>
        <dbReference type="Proteomes" id="UP001596505"/>
    </source>
</evidence>
<dbReference type="RefSeq" id="WP_380962782.1">
    <property type="nucleotide sequence ID" value="NZ_JBHTCO010000002.1"/>
</dbReference>
<keyword evidence="3" id="KW-1185">Reference proteome</keyword>
<accession>A0ABW2PSV3</accession>
<comment type="caution">
    <text evidence="2">The sequence shown here is derived from an EMBL/GenBank/DDBJ whole genome shotgun (WGS) entry which is preliminary data.</text>
</comment>
<feature type="compositionally biased region" description="Basic and acidic residues" evidence="1">
    <location>
        <begin position="15"/>
        <end position="51"/>
    </location>
</feature>
<evidence type="ECO:0000256" key="1">
    <source>
        <dbReference type="SAM" id="MobiDB-lite"/>
    </source>
</evidence>
<protein>
    <recommendedName>
        <fullName evidence="4">Multidrug ABC transporter ATPase</fullName>
    </recommendedName>
</protein>
<feature type="region of interest" description="Disordered" evidence="1">
    <location>
        <begin position="1"/>
        <end position="51"/>
    </location>
</feature>
<name>A0ABW2PSV3_9BACL</name>
<organism evidence="2 3">
    <name type="scientific">Scopulibacillus cellulosilyticus</name>
    <dbReference type="NCBI Taxonomy" id="2665665"/>
    <lineage>
        <taxon>Bacteria</taxon>
        <taxon>Bacillati</taxon>
        <taxon>Bacillota</taxon>
        <taxon>Bacilli</taxon>
        <taxon>Bacillales</taxon>
        <taxon>Sporolactobacillaceae</taxon>
        <taxon>Scopulibacillus</taxon>
    </lineage>
</organism>
<dbReference type="Proteomes" id="UP001596505">
    <property type="component" value="Unassembled WGS sequence"/>
</dbReference>
<gene>
    <name evidence="2" type="ORF">ACFQRG_01140</name>
</gene>
<sequence>MSEEKKPENSSMARNFKEVKELGKEMEKMKTNSEIIDKGKQPDPVQHEEEK</sequence>
<reference evidence="3" key="1">
    <citation type="journal article" date="2019" name="Int. J. Syst. Evol. Microbiol.">
        <title>The Global Catalogue of Microorganisms (GCM) 10K type strain sequencing project: providing services to taxonomists for standard genome sequencing and annotation.</title>
        <authorList>
            <consortium name="The Broad Institute Genomics Platform"/>
            <consortium name="The Broad Institute Genome Sequencing Center for Infectious Disease"/>
            <person name="Wu L."/>
            <person name="Ma J."/>
        </authorList>
    </citation>
    <scope>NUCLEOTIDE SEQUENCE [LARGE SCALE GENOMIC DNA]</scope>
    <source>
        <strain evidence="3">CGMCC 1.16305</strain>
    </source>
</reference>